<accession>A0A9D1MBF1</accession>
<gene>
    <name evidence="1" type="ORF">IAA61_04955</name>
</gene>
<protein>
    <recommendedName>
        <fullName evidence="3">Stage III sporulation protein AG</fullName>
    </recommendedName>
</protein>
<evidence type="ECO:0000313" key="1">
    <source>
        <dbReference type="EMBL" id="HIU57146.1"/>
    </source>
</evidence>
<proteinExistence type="predicted"/>
<name>A0A9D1MBF1_9FIRM</name>
<dbReference type="Proteomes" id="UP000824109">
    <property type="component" value="Unassembled WGS sequence"/>
</dbReference>
<comment type="caution">
    <text evidence="1">The sequence shown here is derived from an EMBL/GenBank/DDBJ whole genome shotgun (WGS) entry which is preliminary data.</text>
</comment>
<reference evidence="1" key="2">
    <citation type="journal article" date="2021" name="PeerJ">
        <title>Extensive microbial diversity within the chicken gut microbiome revealed by metagenomics and culture.</title>
        <authorList>
            <person name="Gilroy R."/>
            <person name="Ravi A."/>
            <person name="Getino M."/>
            <person name="Pursley I."/>
            <person name="Horton D.L."/>
            <person name="Alikhan N.F."/>
            <person name="Baker D."/>
            <person name="Gharbi K."/>
            <person name="Hall N."/>
            <person name="Watson M."/>
            <person name="Adriaenssens E.M."/>
            <person name="Foster-Nyarko E."/>
            <person name="Jarju S."/>
            <person name="Secka A."/>
            <person name="Antonio M."/>
            <person name="Oren A."/>
            <person name="Chaudhuri R.R."/>
            <person name="La Ragione R."/>
            <person name="Hildebrand F."/>
            <person name="Pallen M.J."/>
        </authorList>
    </citation>
    <scope>NUCLEOTIDE SEQUENCE</scope>
    <source>
        <strain evidence="1">USAMLcec3-3695</strain>
    </source>
</reference>
<organism evidence="1 2">
    <name type="scientific">Candidatus Ornithomonoglobus merdipullorum</name>
    <dbReference type="NCBI Taxonomy" id="2840895"/>
    <lineage>
        <taxon>Bacteria</taxon>
        <taxon>Bacillati</taxon>
        <taxon>Bacillota</taxon>
        <taxon>Clostridia</taxon>
        <taxon>Candidatus Ornithomonoglobus</taxon>
    </lineage>
</organism>
<dbReference type="EMBL" id="DVNB01000050">
    <property type="protein sequence ID" value="HIU57146.1"/>
    <property type="molecule type" value="Genomic_DNA"/>
</dbReference>
<reference evidence="1" key="1">
    <citation type="submission" date="2020-10" db="EMBL/GenBank/DDBJ databases">
        <authorList>
            <person name="Gilroy R."/>
        </authorList>
    </citation>
    <scope>NUCLEOTIDE SEQUENCE</scope>
    <source>
        <strain evidence="1">USAMLcec3-3695</strain>
    </source>
</reference>
<evidence type="ECO:0008006" key="3">
    <source>
        <dbReference type="Google" id="ProtNLM"/>
    </source>
</evidence>
<evidence type="ECO:0000313" key="2">
    <source>
        <dbReference type="Proteomes" id="UP000824109"/>
    </source>
</evidence>
<sequence length="138" mass="14502">MLVILIIGIAIIAVSGRLPRDDGAVETGQETAEYSGEEERLGEILSEIDGAGEVSVMISYVSTMEKDIAYDSGKERAVTSGGDVVVTREIYPEVKGVIVIADGAGDPSVRQAIKEAVTAVTGAGANRVCVYERRTDSP</sequence>
<dbReference type="AlphaFoldDB" id="A0A9D1MBF1"/>